<proteinExistence type="predicted"/>
<reference evidence="2 3" key="1">
    <citation type="submission" date="2024-01" db="EMBL/GenBank/DDBJ databases">
        <title>Comparative genomics of Cryptococcus and Kwoniella reveals pathogenesis evolution and contrasting modes of karyotype evolution via chromosome fusion or intercentromeric recombination.</title>
        <authorList>
            <person name="Coelho M.A."/>
            <person name="David-Palma M."/>
            <person name="Shea T."/>
            <person name="Bowers K."/>
            <person name="McGinley-Smith S."/>
            <person name="Mohammad A.W."/>
            <person name="Gnirke A."/>
            <person name="Yurkov A.M."/>
            <person name="Nowrousian M."/>
            <person name="Sun S."/>
            <person name="Cuomo C.A."/>
            <person name="Heitman J."/>
        </authorList>
    </citation>
    <scope>NUCLEOTIDE SEQUENCE [LARGE SCALE GENOMIC DNA]</scope>
    <source>
        <strain evidence="2 3">PYCC6329</strain>
    </source>
</reference>
<dbReference type="SUPFAM" id="SSF54236">
    <property type="entry name" value="Ubiquitin-like"/>
    <property type="match status" value="1"/>
</dbReference>
<protein>
    <recommendedName>
        <fullName evidence="1">Rad60/SUMO-like domain-containing protein</fullName>
    </recommendedName>
</protein>
<evidence type="ECO:0000259" key="1">
    <source>
        <dbReference type="Pfam" id="PF11976"/>
    </source>
</evidence>
<dbReference type="AlphaFoldDB" id="A0AAX4KHD3"/>
<dbReference type="Gene3D" id="3.10.20.90">
    <property type="entry name" value="Phosphatidylinositol 3-kinase Catalytic Subunit, Chain A, domain 1"/>
    <property type="match status" value="1"/>
</dbReference>
<dbReference type="Pfam" id="PF11976">
    <property type="entry name" value="Rad60-SLD"/>
    <property type="match status" value="1"/>
</dbReference>
<dbReference type="EMBL" id="CP144089">
    <property type="protein sequence ID" value="WWD05092.1"/>
    <property type="molecule type" value="Genomic_DNA"/>
</dbReference>
<name>A0AAX4KHD3_9TREE</name>
<dbReference type="InterPro" id="IPR022617">
    <property type="entry name" value="Rad60/SUMO-like_dom"/>
</dbReference>
<keyword evidence="3" id="KW-1185">Reference proteome</keyword>
<dbReference type="KEGG" id="ker:91101968"/>
<accession>A0AAX4KHD3</accession>
<sequence>MSGNESDSDSASEVEGLREEKKLVILFKATDKELEVPFKVTLTTPFQKMFKAFEDKLGVERNTYEYLFDSRRVYETTTPKMLEMKIGKRYTVEGMYKQPSSQRLILPFLRSEEFSQKPRDR</sequence>
<gene>
    <name evidence="2" type="ORF">V865_003164</name>
</gene>
<dbReference type="InterPro" id="IPR029071">
    <property type="entry name" value="Ubiquitin-like_domsf"/>
</dbReference>
<evidence type="ECO:0000313" key="3">
    <source>
        <dbReference type="Proteomes" id="UP001358614"/>
    </source>
</evidence>
<organism evidence="2 3">
    <name type="scientific">Kwoniella europaea PYCC6329</name>
    <dbReference type="NCBI Taxonomy" id="1423913"/>
    <lineage>
        <taxon>Eukaryota</taxon>
        <taxon>Fungi</taxon>
        <taxon>Dikarya</taxon>
        <taxon>Basidiomycota</taxon>
        <taxon>Agaricomycotina</taxon>
        <taxon>Tremellomycetes</taxon>
        <taxon>Tremellales</taxon>
        <taxon>Cryptococcaceae</taxon>
        <taxon>Kwoniella</taxon>
    </lineage>
</organism>
<evidence type="ECO:0000313" key="2">
    <source>
        <dbReference type="EMBL" id="WWD05092.1"/>
    </source>
</evidence>
<feature type="domain" description="Rad60/SUMO-like" evidence="1">
    <location>
        <begin position="25"/>
        <end position="85"/>
    </location>
</feature>
<dbReference type="RefSeq" id="XP_066083059.1">
    <property type="nucleotide sequence ID" value="XM_066226962.1"/>
</dbReference>
<dbReference type="Proteomes" id="UP001358614">
    <property type="component" value="Chromosome 1"/>
</dbReference>
<dbReference type="CDD" id="cd01763">
    <property type="entry name" value="Ubl_SUMO_like"/>
    <property type="match status" value="1"/>
</dbReference>
<dbReference type="GeneID" id="91101968"/>